<keyword evidence="3 4" id="KW-0574">Periplasm</keyword>
<dbReference type="Pfam" id="PF03968">
    <property type="entry name" value="LptD_N"/>
    <property type="match status" value="1"/>
</dbReference>
<evidence type="ECO:0000256" key="5">
    <source>
        <dbReference type="SAM" id="MobiDB-lite"/>
    </source>
</evidence>
<keyword evidence="2 4" id="KW-0732">Signal</keyword>
<comment type="subunit">
    <text evidence="4">Component of the lipopolysaccharide transport and assembly complex.</text>
</comment>
<proteinExistence type="inferred from homology"/>
<reference evidence="7 8" key="1">
    <citation type="submission" date="2019-02" db="EMBL/GenBank/DDBJ databases">
        <title>Prokaryotic population dynamics and viral predation in marine succession experiment using metagenomics: the confinement effect.</title>
        <authorList>
            <person name="Haro-Moreno J.M."/>
            <person name="Rodriguez-Valera F."/>
            <person name="Lopez-Perez M."/>
        </authorList>
    </citation>
    <scope>NUCLEOTIDE SEQUENCE [LARGE SCALE GENOMIC DNA]</scope>
    <source>
        <strain evidence="7">MED-G170</strain>
    </source>
</reference>
<dbReference type="GO" id="GO:0009279">
    <property type="term" value="C:cell outer membrane"/>
    <property type="evidence" value="ECO:0007669"/>
    <property type="project" value="TreeGrafter"/>
</dbReference>
<comment type="subcellular location">
    <subcellularLocation>
        <location evidence="4">Periplasm</location>
    </subcellularLocation>
</comment>
<feature type="signal peptide" evidence="4">
    <location>
        <begin position="1"/>
        <end position="21"/>
    </location>
</feature>
<evidence type="ECO:0000313" key="7">
    <source>
        <dbReference type="EMBL" id="RZO20748.1"/>
    </source>
</evidence>
<evidence type="ECO:0000256" key="4">
    <source>
        <dbReference type="HAMAP-Rule" id="MF_01914"/>
    </source>
</evidence>
<dbReference type="InterPro" id="IPR052037">
    <property type="entry name" value="LPS_export_LptA"/>
</dbReference>
<dbReference type="InterPro" id="IPR005653">
    <property type="entry name" value="OstA-like_N"/>
</dbReference>
<feature type="region of interest" description="Disordered" evidence="5">
    <location>
        <begin position="167"/>
        <end position="187"/>
    </location>
</feature>
<dbReference type="InterPro" id="IPR014340">
    <property type="entry name" value="LptA"/>
</dbReference>
<dbReference type="NCBIfam" id="TIGR03002">
    <property type="entry name" value="outer_YhbN_LptA"/>
    <property type="match status" value="1"/>
</dbReference>
<evidence type="ECO:0000256" key="2">
    <source>
        <dbReference type="ARBA" id="ARBA00022729"/>
    </source>
</evidence>
<comment type="similarity">
    <text evidence="4">Belongs to the LptA family.</text>
</comment>
<dbReference type="Proteomes" id="UP000315889">
    <property type="component" value="Unassembled WGS sequence"/>
</dbReference>
<dbReference type="Gene3D" id="2.60.450.10">
    <property type="entry name" value="Lipopolysaccharide (LPS) transport protein A like domain"/>
    <property type="match status" value="1"/>
</dbReference>
<dbReference type="GO" id="GO:0001530">
    <property type="term" value="F:lipopolysaccharide binding"/>
    <property type="evidence" value="ECO:0007669"/>
    <property type="project" value="InterPro"/>
</dbReference>
<comment type="caution">
    <text evidence="7">The sequence shown here is derived from an EMBL/GenBank/DDBJ whole genome shotgun (WGS) entry which is preliminary data.</text>
</comment>
<evidence type="ECO:0000313" key="8">
    <source>
        <dbReference type="Proteomes" id="UP000315889"/>
    </source>
</evidence>
<organism evidence="7 8">
    <name type="scientific">SAR92 clade bacterium</name>
    <dbReference type="NCBI Taxonomy" id="2315479"/>
    <lineage>
        <taxon>Bacteria</taxon>
        <taxon>Pseudomonadati</taxon>
        <taxon>Pseudomonadota</taxon>
        <taxon>Gammaproteobacteria</taxon>
        <taxon>Cellvibrionales</taxon>
        <taxon>Porticoccaceae</taxon>
        <taxon>SAR92 clade</taxon>
    </lineage>
</organism>
<evidence type="ECO:0000256" key="1">
    <source>
        <dbReference type="ARBA" id="ARBA00022448"/>
    </source>
</evidence>
<accession>A0A520MHP0</accession>
<keyword evidence="1 4" id="KW-0813">Transport</keyword>
<dbReference type="PANTHER" id="PTHR36504">
    <property type="entry name" value="LIPOPOLYSACCHARIDE EXPORT SYSTEM PROTEIN LPTA"/>
    <property type="match status" value="1"/>
</dbReference>
<gene>
    <name evidence="4 7" type="primary">lptA</name>
    <name evidence="7" type="ORF">EVB03_03305</name>
</gene>
<name>A0A520MHP0_9GAMM</name>
<comment type="function">
    <text evidence="4">Involved in the assembly of lipopolysaccharide (LPS). Required for the translocation of LPS from the inner membrane to the outer membrane. May form a bridge between the inner membrane and the outer membrane, via interactions with LptC and LptD, thereby facilitating LPS transfer across the periplasm.</text>
</comment>
<dbReference type="EMBL" id="SHBP01000003">
    <property type="protein sequence ID" value="RZO20748.1"/>
    <property type="molecule type" value="Genomic_DNA"/>
</dbReference>
<protein>
    <recommendedName>
        <fullName evidence="4">Lipopolysaccharide export system protein LptA</fullName>
    </recommendedName>
</protein>
<sequence length="187" mass="20647" precursor="true">MMLFRKLLIFFIVAHCCMASALSSDRAQPISVSADYAERNELTGLTQYRGNVIIRQGSILIDAEEVTIHYEGDTVSRILCLGSPASYQQVSLDDITLVIAKAETIEYLLINDIINLKTNASLARNGTFIKGDTINYDLAKGTWKAKGDDQSDQKRIQLVIPPFKQTGTAMDEPVRTGASLENLEETS</sequence>
<dbReference type="GO" id="GO:0017089">
    <property type="term" value="F:glycolipid transfer activity"/>
    <property type="evidence" value="ECO:0007669"/>
    <property type="project" value="TreeGrafter"/>
</dbReference>
<evidence type="ECO:0000259" key="6">
    <source>
        <dbReference type="Pfam" id="PF03968"/>
    </source>
</evidence>
<dbReference type="AlphaFoldDB" id="A0A520MHP0"/>
<dbReference type="GO" id="GO:0015920">
    <property type="term" value="P:lipopolysaccharide transport"/>
    <property type="evidence" value="ECO:0007669"/>
    <property type="project" value="UniProtKB-UniRule"/>
</dbReference>
<dbReference type="HAMAP" id="MF_01914">
    <property type="entry name" value="LPS_assembly_LptA"/>
    <property type="match status" value="1"/>
</dbReference>
<dbReference type="PANTHER" id="PTHR36504:SF1">
    <property type="entry name" value="LIPOPOLYSACCHARIDE EXPORT SYSTEM PROTEIN LPTA"/>
    <property type="match status" value="1"/>
</dbReference>
<evidence type="ECO:0000256" key="3">
    <source>
        <dbReference type="ARBA" id="ARBA00022764"/>
    </source>
</evidence>
<dbReference type="GO" id="GO:0043165">
    <property type="term" value="P:Gram-negative-bacterium-type cell outer membrane assembly"/>
    <property type="evidence" value="ECO:0007669"/>
    <property type="project" value="UniProtKB-UniRule"/>
</dbReference>
<feature type="domain" description="Organic solvent tolerance-like N-terminal" evidence="6">
    <location>
        <begin position="32"/>
        <end position="141"/>
    </location>
</feature>
<feature type="chain" id="PRO_5022277075" description="Lipopolysaccharide export system protein LptA" evidence="4">
    <location>
        <begin position="22"/>
        <end position="187"/>
    </location>
</feature>
<dbReference type="GO" id="GO:0030288">
    <property type="term" value="C:outer membrane-bounded periplasmic space"/>
    <property type="evidence" value="ECO:0007669"/>
    <property type="project" value="TreeGrafter"/>
</dbReference>